<reference evidence="10 11" key="1">
    <citation type="submission" date="2023-10" db="EMBL/GenBank/DDBJ databases">
        <title>Chromosome-scale genome assembly provides insights into flower coloration mechanisms of Canna indica.</title>
        <authorList>
            <person name="Li C."/>
        </authorList>
    </citation>
    <scope>NUCLEOTIDE SEQUENCE [LARGE SCALE GENOMIC DNA]</scope>
    <source>
        <tissue evidence="10">Flower</tissue>
    </source>
</reference>
<dbReference type="SMART" id="SM00717">
    <property type="entry name" value="SANT"/>
    <property type="match status" value="2"/>
</dbReference>
<feature type="domain" description="Myb-like" evidence="8">
    <location>
        <begin position="62"/>
        <end position="126"/>
    </location>
</feature>
<accession>A0AAQ3KBA7</accession>
<dbReference type="InterPro" id="IPR009057">
    <property type="entry name" value="Homeodomain-like_sf"/>
</dbReference>
<evidence type="ECO:0000313" key="11">
    <source>
        <dbReference type="Proteomes" id="UP001327560"/>
    </source>
</evidence>
<name>A0AAQ3KBA7_9LILI</name>
<evidence type="ECO:0000256" key="6">
    <source>
        <dbReference type="ARBA" id="ARBA00023242"/>
    </source>
</evidence>
<dbReference type="GO" id="GO:0003677">
    <property type="term" value="F:DNA binding"/>
    <property type="evidence" value="ECO:0007669"/>
    <property type="project" value="UniProtKB-KW"/>
</dbReference>
<evidence type="ECO:0000256" key="1">
    <source>
        <dbReference type="ARBA" id="ARBA00004123"/>
    </source>
</evidence>
<protein>
    <submittedName>
        <fullName evidence="10">Transcription factor MYB39-like</fullName>
    </submittedName>
</protein>
<organism evidence="10 11">
    <name type="scientific">Canna indica</name>
    <name type="common">Indian-shot</name>
    <dbReference type="NCBI Taxonomy" id="4628"/>
    <lineage>
        <taxon>Eukaryota</taxon>
        <taxon>Viridiplantae</taxon>
        <taxon>Streptophyta</taxon>
        <taxon>Embryophyta</taxon>
        <taxon>Tracheophyta</taxon>
        <taxon>Spermatophyta</taxon>
        <taxon>Magnoliopsida</taxon>
        <taxon>Liliopsida</taxon>
        <taxon>Zingiberales</taxon>
        <taxon>Cannaceae</taxon>
        <taxon>Canna</taxon>
    </lineage>
</organism>
<dbReference type="Pfam" id="PF00249">
    <property type="entry name" value="Myb_DNA-binding"/>
    <property type="match status" value="2"/>
</dbReference>
<dbReference type="FunFam" id="1.10.10.60:FF:000001">
    <property type="entry name" value="MYB-related transcription factor"/>
    <property type="match status" value="1"/>
</dbReference>
<sequence length="383" mass="42036">MVRSPPHDDGGLKKGPWTPEEDRKLLEYVEKHGRGSWQRIPKLAGLNRCGKSCRLRWTNYLRPDIKRGKFTEEEEQKIIHLHSLLGNNFSNRPTYNYLLPRRWSSMATKLPGRTDNEIKNYWNTHLKKKLLRMGIDPVTHQPTTTTANLSLLAGLSTLLSPAAAGGTASHLDNALKLVQVDVAHLLRLQLVQNLFQVLSSGGGGSSSSSISATTSNVNLIDLFGSPPRANLQSSSVAAMTSNSNLAMLSQLLTKNGGSLLQPVTEPSFSMEEEADASRTEEASMEISNGGSSSSSFPPPPPANASNSTPSLVSSSFSSEMIKNTDLLESNNNNNKNNNIYADNNNSQPIFDAWDSIKLDNLDNDFGWKEIIEEMTWPDAPFQG</sequence>
<feature type="domain" description="HTH myb-type" evidence="9">
    <location>
        <begin position="66"/>
        <end position="130"/>
    </location>
</feature>
<dbReference type="GO" id="GO:0005634">
    <property type="term" value="C:nucleus"/>
    <property type="evidence" value="ECO:0007669"/>
    <property type="project" value="UniProtKB-SubCell"/>
</dbReference>
<evidence type="ECO:0000256" key="5">
    <source>
        <dbReference type="ARBA" id="ARBA00023163"/>
    </source>
</evidence>
<dbReference type="EMBL" id="CP136893">
    <property type="protein sequence ID" value="WOL05484.1"/>
    <property type="molecule type" value="Genomic_DNA"/>
</dbReference>
<dbReference type="Gene3D" id="1.10.10.60">
    <property type="entry name" value="Homeodomain-like"/>
    <property type="match status" value="2"/>
</dbReference>
<dbReference type="InterPro" id="IPR001005">
    <property type="entry name" value="SANT/Myb"/>
</dbReference>
<feature type="domain" description="HTH myb-type" evidence="9">
    <location>
        <begin position="9"/>
        <end position="65"/>
    </location>
</feature>
<dbReference type="InterPro" id="IPR015495">
    <property type="entry name" value="Myb_TF_plants"/>
</dbReference>
<evidence type="ECO:0000256" key="2">
    <source>
        <dbReference type="ARBA" id="ARBA00022737"/>
    </source>
</evidence>
<keyword evidence="11" id="KW-1185">Reference proteome</keyword>
<keyword evidence="2" id="KW-0677">Repeat</keyword>
<keyword evidence="6" id="KW-0539">Nucleus</keyword>
<evidence type="ECO:0000256" key="3">
    <source>
        <dbReference type="ARBA" id="ARBA00023015"/>
    </source>
</evidence>
<keyword evidence="5" id="KW-0804">Transcription</keyword>
<gene>
    <name evidence="10" type="ORF">Cni_G14213</name>
</gene>
<keyword evidence="4" id="KW-0238">DNA-binding</keyword>
<feature type="domain" description="Myb-like" evidence="8">
    <location>
        <begin position="9"/>
        <end position="61"/>
    </location>
</feature>
<dbReference type="Proteomes" id="UP001327560">
    <property type="component" value="Chromosome 4"/>
</dbReference>
<dbReference type="PROSITE" id="PS50090">
    <property type="entry name" value="MYB_LIKE"/>
    <property type="match status" value="2"/>
</dbReference>
<evidence type="ECO:0000256" key="7">
    <source>
        <dbReference type="SAM" id="MobiDB-lite"/>
    </source>
</evidence>
<proteinExistence type="predicted"/>
<feature type="compositionally biased region" description="Low complexity" evidence="7">
    <location>
        <begin position="303"/>
        <end position="315"/>
    </location>
</feature>
<keyword evidence="3" id="KW-0805">Transcription regulation</keyword>
<evidence type="ECO:0000259" key="8">
    <source>
        <dbReference type="PROSITE" id="PS50090"/>
    </source>
</evidence>
<dbReference type="CDD" id="cd00167">
    <property type="entry name" value="SANT"/>
    <property type="match status" value="2"/>
</dbReference>
<feature type="region of interest" description="Disordered" evidence="7">
    <location>
        <begin position="259"/>
        <end position="315"/>
    </location>
</feature>
<dbReference type="PANTHER" id="PTHR47994:SF5">
    <property type="entry name" value="F14D16.11-RELATED"/>
    <property type="match status" value="1"/>
</dbReference>
<dbReference type="SUPFAM" id="SSF46689">
    <property type="entry name" value="Homeodomain-like"/>
    <property type="match status" value="1"/>
</dbReference>
<comment type="subcellular location">
    <subcellularLocation>
        <location evidence="1">Nucleus</location>
    </subcellularLocation>
</comment>
<dbReference type="AlphaFoldDB" id="A0AAQ3KBA7"/>
<evidence type="ECO:0000256" key="4">
    <source>
        <dbReference type="ARBA" id="ARBA00023125"/>
    </source>
</evidence>
<evidence type="ECO:0000259" key="9">
    <source>
        <dbReference type="PROSITE" id="PS51294"/>
    </source>
</evidence>
<dbReference type="PANTHER" id="PTHR47994">
    <property type="entry name" value="F14D16.11-RELATED"/>
    <property type="match status" value="1"/>
</dbReference>
<dbReference type="InterPro" id="IPR017930">
    <property type="entry name" value="Myb_dom"/>
</dbReference>
<dbReference type="PROSITE" id="PS51294">
    <property type="entry name" value="HTH_MYB"/>
    <property type="match status" value="2"/>
</dbReference>
<evidence type="ECO:0000313" key="10">
    <source>
        <dbReference type="EMBL" id="WOL05484.1"/>
    </source>
</evidence>